<dbReference type="AlphaFoldDB" id="A0AB37UC32"/>
<dbReference type="EMBL" id="RSCK01000089">
    <property type="protein sequence ID" value="RUT04174.1"/>
    <property type="molecule type" value="Genomic_DNA"/>
</dbReference>
<evidence type="ECO:0000256" key="3">
    <source>
        <dbReference type="ARBA" id="ARBA00022651"/>
    </source>
</evidence>
<dbReference type="InterPro" id="IPR001000">
    <property type="entry name" value="GH10_dom"/>
</dbReference>
<proteinExistence type="inferred from homology"/>
<dbReference type="SMART" id="SM00633">
    <property type="entry name" value="Glyco_10"/>
    <property type="match status" value="1"/>
</dbReference>
<name>A0AB37UC32_9CYAN</name>
<keyword evidence="8 9" id="KW-0624">Polysaccharide degradation</keyword>
<comment type="catalytic activity">
    <reaction evidence="1 9">
        <text>Endohydrolysis of (1-&gt;4)-beta-D-xylosidic linkages in xylans.</text>
        <dbReference type="EC" id="3.2.1.8"/>
    </reaction>
</comment>
<organism evidence="11 12">
    <name type="scientific">Chroococcidiopsis cubana SAG 39.79</name>
    <dbReference type="NCBI Taxonomy" id="388085"/>
    <lineage>
        <taxon>Bacteria</taxon>
        <taxon>Bacillati</taxon>
        <taxon>Cyanobacteriota</taxon>
        <taxon>Cyanophyceae</taxon>
        <taxon>Chroococcidiopsidales</taxon>
        <taxon>Chroococcidiopsidaceae</taxon>
        <taxon>Chroococcidiopsis</taxon>
    </lineage>
</organism>
<dbReference type="GO" id="GO:0045493">
    <property type="term" value="P:xylan catabolic process"/>
    <property type="evidence" value="ECO:0007669"/>
    <property type="project" value="UniProtKB-KW"/>
</dbReference>
<protein>
    <recommendedName>
        <fullName evidence="9">Beta-xylanase</fullName>
        <ecNumber evidence="9">3.2.1.8</ecNumber>
    </recommendedName>
</protein>
<reference evidence="11 12" key="1">
    <citation type="journal article" date="2019" name="Genome Biol. Evol.">
        <title>Day and night: Metabolic profiles and evolutionary relationships of six axenic non-marine cyanobacteria.</title>
        <authorList>
            <person name="Will S.E."/>
            <person name="Henke P."/>
            <person name="Boedeker C."/>
            <person name="Huang S."/>
            <person name="Brinkmann H."/>
            <person name="Rohde M."/>
            <person name="Jarek M."/>
            <person name="Friedl T."/>
            <person name="Seufert S."/>
            <person name="Schumacher M."/>
            <person name="Overmann J."/>
            <person name="Neumann-Schaal M."/>
            <person name="Petersen J."/>
        </authorList>
    </citation>
    <scope>NUCLEOTIDE SEQUENCE [LARGE SCALE GENOMIC DNA]</scope>
    <source>
        <strain evidence="11 12">SAG 39.79</strain>
    </source>
</reference>
<dbReference type="Gene3D" id="3.20.20.80">
    <property type="entry name" value="Glycosidases"/>
    <property type="match status" value="1"/>
</dbReference>
<dbReference type="PANTHER" id="PTHR31490:SF88">
    <property type="entry name" value="BETA-XYLANASE"/>
    <property type="match status" value="1"/>
</dbReference>
<evidence type="ECO:0000313" key="11">
    <source>
        <dbReference type="EMBL" id="RUT04174.1"/>
    </source>
</evidence>
<dbReference type="InterPro" id="IPR017853">
    <property type="entry name" value="GH"/>
</dbReference>
<keyword evidence="3" id="KW-0858">Xylan degradation</keyword>
<evidence type="ECO:0000259" key="10">
    <source>
        <dbReference type="PROSITE" id="PS51760"/>
    </source>
</evidence>
<keyword evidence="7 9" id="KW-0326">Glycosidase</keyword>
<keyword evidence="6 9" id="KW-0119">Carbohydrate metabolism</keyword>
<evidence type="ECO:0000256" key="4">
    <source>
        <dbReference type="ARBA" id="ARBA00022729"/>
    </source>
</evidence>
<dbReference type="GO" id="GO:0031176">
    <property type="term" value="F:endo-1,4-beta-xylanase activity"/>
    <property type="evidence" value="ECO:0007669"/>
    <property type="project" value="UniProtKB-EC"/>
</dbReference>
<dbReference type="PROSITE" id="PS51760">
    <property type="entry name" value="GH10_2"/>
    <property type="match status" value="1"/>
</dbReference>
<dbReference type="Proteomes" id="UP000282574">
    <property type="component" value="Unassembled WGS sequence"/>
</dbReference>
<dbReference type="PRINTS" id="PR00134">
    <property type="entry name" value="GLHYDRLASE10"/>
</dbReference>
<evidence type="ECO:0000256" key="9">
    <source>
        <dbReference type="RuleBase" id="RU361174"/>
    </source>
</evidence>
<evidence type="ECO:0000256" key="8">
    <source>
        <dbReference type="ARBA" id="ARBA00023326"/>
    </source>
</evidence>
<keyword evidence="12" id="KW-1185">Reference proteome</keyword>
<dbReference type="EC" id="3.2.1.8" evidence="9"/>
<dbReference type="Pfam" id="PF00331">
    <property type="entry name" value="Glyco_hydro_10"/>
    <property type="match status" value="1"/>
</dbReference>
<evidence type="ECO:0000256" key="7">
    <source>
        <dbReference type="ARBA" id="ARBA00023295"/>
    </source>
</evidence>
<feature type="domain" description="GH10" evidence="10">
    <location>
        <begin position="56"/>
        <end position="378"/>
    </location>
</feature>
<gene>
    <name evidence="11" type="ORF">DSM107010_58500</name>
</gene>
<comment type="similarity">
    <text evidence="2 9">Belongs to the glycosyl hydrolase 10 (cellulase F) family.</text>
</comment>
<evidence type="ECO:0000256" key="2">
    <source>
        <dbReference type="ARBA" id="ARBA00007495"/>
    </source>
</evidence>
<comment type="caution">
    <text evidence="11">The sequence shown here is derived from an EMBL/GenBank/DDBJ whole genome shotgun (WGS) entry which is preliminary data.</text>
</comment>
<evidence type="ECO:0000256" key="1">
    <source>
        <dbReference type="ARBA" id="ARBA00000681"/>
    </source>
</evidence>
<evidence type="ECO:0000256" key="6">
    <source>
        <dbReference type="ARBA" id="ARBA00023277"/>
    </source>
</evidence>
<evidence type="ECO:0000256" key="5">
    <source>
        <dbReference type="ARBA" id="ARBA00022801"/>
    </source>
</evidence>
<accession>A0AB37UC32</accession>
<keyword evidence="5 9" id="KW-0378">Hydrolase</keyword>
<sequence>MSKIRRRAFVLGLGTLAGMGTSIVADELSHLSNQIQEISDRKGDFTVIRNTPLRKRATAKGLIYGATSQHRILSSDKKFAARFAQECAILVPEGELKWRTIHPSPNYFNFKPGDWMVEFAHAHGMLFRGHTLVWHGSLPRWFADTVNSRNVEQILLKHITTVAGHYAGKIHSWDVVNEAIHPPHGRTDGLRNTPWLQLLGPNYIDIAFRAAAKADPQALLVYNDFGLDGAAYQDELRRTAVLKLLERLKSVGTPVHALGIQAHWWGGVTRLDSGKLKAFLRDVADLDLKIMITEMDVTDKKLPKDVILRDRIVAGIYEDYLSVVLDEPAVIAVLTWGLSDRYTWLSKYQPRKDRAPVRPLPLDAQLNRKLAWNAIGRAFDNAPKR</sequence>
<evidence type="ECO:0000313" key="12">
    <source>
        <dbReference type="Proteomes" id="UP000282574"/>
    </source>
</evidence>
<keyword evidence="4" id="KW-0732">Signal</keyword>
<dbReference type="SUPFAM" id="SSF51445">
    <property type="entry name" value="(Trans)glycosidases"/>
    <property type="match status" value="1"/>
</dbReference>
<dbReference type="InterPro" id="IPR044846">
    <property type="entry name" value="GH10"/>
</dbReference>
<dbReference type="PANTHER" id="PTHR31490">
    <property type="entry name" value="GLYCOSYL HYDROLASE"/>
    <property type="match status" value="1"/>
</dbReference>